<evidence type="ECO:0000256" key="1">
    <source>
        <dbReference type="SAM" id="Coils"/>
    </source>
</evidence>
<evidence type="ECO:0000313" key="3">
    <source>
        <dbReference type="EMBL" id="KAG7353369.1"/>
    </source>
</evidence>
<dbReference type="AlphaFoldDB" id="A0A9K3PQC6"/>
<evidence type="ECO:0000313" key="4">
    <source>
        <dbReference type="Proteomes" id="UP000693970"/>
    </source>
</evidence>
<dbReference type="Pfam" id="PF10152">
    <property type="entry name" value="CCDC53"/>
    <property type="match status" value="1"/>
</dbReference>
<feature type="region of interest" description="Disordered" evidence="2">
    <location>
        <begin position="592"/>
        <end position="672"/>
    </location>
</feature>
<feature type="compositionally biased region" description="Polar residues" evidence="2">
    <location>
        <begin position="1134"/>
        <end position="1144"/>
    </location>
</feature>
<sequence length="1262" mass="141690">MSDSKQTGSKSKRIKNRHWKFVKKTFQQSNLAKALLPAGSTHSPLIGDEEEKRAYASSANPFPLHQSYSEGSSLRRGKKLPSTHGLRDVSSTTAIGTVEQFHETLLEQQQEPRSFTKNNRSGSLKRLNSYNIHKDGHHHDSYTNAADESSATSESSRPIIPQTPQASLEEVRQYLLAQAHHRRRLGFLEQTADDEDFICKTLGMDRVHGKCVRHPNQPITTNVQTLLLGNGFCQINICRICQSEIRAGPAALQTSCANLPHMGSVIEQVQKLQSNTKEWDRRTKILGASVMDMNHSTNHSSSHSTYSVANETIHEDCEVEEFGGDDSLSLMDLLRQSSYNNVTGNSPRSQQTDRNNRSSSSSLHYTEDEWAKQLGRRITQVRTWEDRFAIKNHPVFCHYFKMVRMGVPLPAVKYAVETDGYHPSIMDLEENKSLKMQQHLLSQEALENLRSAGALDNVGTGWEQELSNPETVQAVLTAFRQKRVNQIYATMALFSETKLKMRLMQQQQQPEIHLDEQSITSKSIQSMPNPTLENVINDAKVTQRHSTNEVQTLEMDDEISQSDRIRDDLGSLARLREAPEMSAEMQQCIPTLSQKSQKSKETAPTESPHTSLSSRREHPVSPNGRSRPTEVKPATQQALAVPKRPESPSRITEYFHSPTASVPSPSRSKKSWTIRGVADVGLSNQYPRSPVLEIADVLAVADNAIEQDRSKRSAQMASSPRASPGNKSPKARSQSRRLEKRFDSPLGSPQRKLSKEVPKESYQFVSPAPSKSKSRRKTPMSPPIKEVVVSSSDEDAEFINHEQIEYELQTLIRRESKKKLRPDEQKWSSSEAAAFETSMEPRTGIPNLSRAFSRSSSTSHQAVFIPAEAYFKLKEELDVARSTIVLKEQELQNSVKMDEYNRVLSQLEETKSDIAAKQKVIDNSVRMIDFANLSKELESARATIACKSTELQESVSKQEYMHLLRDLQSLKERLNAQKKAEDSASREEHKTLSHEIDQRDAIIFDLEQEIQGLKKKLGSLQIMVVEKEEAIQNYKNEGERKDRLIEQLRQQVHILEKHKISPVLDNAAMQAKIDDAKKRQAALREKFVSLHRVKKTASSPQTDRDFEALALSPAGRKRKGDVSRRRKPKDGSIRPSTRTSTNALTRAPPVYSKSEAALEQSVAHGEITPEQVPDSAIEQATLDRTCSTPVHGGKPVSASPLTTMEGSEASELPTPAKSTSTADSRFLTLDDVLQSPSTKDDTATKEMIMSLFNSWTSKQFTS</sequence>
<dbReference type="EMBL" id="JAGRRH010000016">
    <property type="protein sequence ID" value="KAG7353369.1"/>
    <property type="molecule type" value="Genomic_DNA"/>
</dbReference>
<evidence type="ECO:0000256" key="2">
    <source>
        <dbReference type="SAM" id="MobiDB-lite"/>
    </source>
</evidence>
<feature type="compositionally biased region" description="Basic residues" evidence="2">
    <location>
        <begin position="1115"/>
        <end position="1128"/>
    </location>
</feature>
<proteinExistence type="predicted"/>
<gene>
    <name evidence="3" type="ORF">IV203_002724</name>
</gene>
<feature type="compositionally biased region" description="Low complexity" evidence="2">
    <location>
        <begin position="145"/>
        <end position="156"/>
    </location>
</feature>
<dbReference type="InterPro" id="IPR019309">
    <property type="entry name" value="WASHC3"/>
</dbReference>
<reference evidence="3" key="2">
    <citation type="submission" date="2021-04" db="EMBL/GenBank/DDBJ databases">
        <authorList>
            <person name="Podell S."/>
        </authorList>
    </citation>
    <scope>NUCLEOTIDE SEQUENCE</scope>
    <source>
        <strain evidence="3">Hildebrandi</strain>
    </source>
</reference>
<keyword evidence="4" id="KW-1185">Reference proteome</keyword>
<feature type="region of interest" description="Disordered" evidence="2">
    <location>
        <begin position="38"/>
        <end position="91"/>
    </location>
</feature>
<feature type="region of interest" description="Disordered" evidence="2">
    <location>
        <begin position="708"/>
        <end position="791"/>
    </location>
</feature>
<keyword evidence="1" id="KW-0175">Coiled coil</keyword>
<dbReference type="OrthoDB" id="268027at2759"/>
<protein>
    <submittedName>
        <fullName evidence="3">Subunit CCDC53 of endosome WASH complex</fullName>
    </submittedName>
</protein>
<dbReference type="Proteomes" id="UP000693970">
    <property type="component" value="Unassembled WGS sequence"/>
</dbReference>
<reference evidence="3" key="1">
    <citation type="journal article" date="2021" name="Sci. Rep.">
        <title>Diploid genomic architecture of Nitzschia inconspicua, an elite biomass production diatom.</title>
        <authorList>
            <person name="Oliver A."/>
            <person name="Podell S."/>
            <person name="Pinowska A."/>
            <person name="Traller J.C."/>
            <person name="Smith S.R."/>
            <person name="McClure R."/>
            <person name="Beliaev A."/>
            <person name="Bohutskyi P."/>
            <person name="Hill E.A."/>
            <person name="Rabines A."/>
            <person name="Zheng H."/>
            <person name="Allen L.Z."/>
            <person name="Kuo A."/>
            <person name="Grigoriev I.V."/>
            <person name="Allen A.E."/>
            <person name="Hazlebeck D."/>
            <person name="Allen E.E."/>
        </authorList>
    </citation>
    <scope>NUCLEOTIDE SEQUENCE</scope>
    <source>
        <strain evidence="3">Hildebrandi</strain>
    </source>
</reference>
<dbReference type="GO" id="GO:0071203">
    <property type="term" value="C:WASH complex"/>
    <property type="evidence" value="ECO:0007669"/>
    <property type="project" value="InterPro"/>
</dbReference>
<comment type="caution">
    <text evidence="3">The sequence shown here is derived from an EMBL/GenBank/DDBJ whole genome shotgun (WGS) entry which is preliminary data.</text>
</comment>
<feature type="region of interest" description="Disordered" evidence="2">
    <location>
        <begin position="1091"/>
        <end position="1156"/>
    </location>
</feature>
<name>A0A9K3PQC6_9STRA</name>
<feature type="region of interest" description="Disordered" evidence="2">
    <location>
        <begin position="339"/>
        <end position="364"/>
    </location>
</feature>
<organism evidence="3 4">
    <name type="scientific">Nitzschia inconspicua</name>
    <dbReference type="NCBI Taxonomy" id="303405"/>
    <lineage>
        <taxon>Eukaryota</taxon>
        <taxon>Sar</taxon>
        <taxon>Stramenopiles</taxon>
        <taxon>Ochrophyta</taxon>
        <taxon>Bacillariophyta</taxon>
        <taxon>Bacillariophyceae</taxon>
        <taxon>Bacillariophycidae</taxon>
        <taxon>Bacillariales</taxon>
        <taxon>Bacillariaceae</taxon>
        <taxon>Nitzschia</taxon>
    </lineage>
</organism>
<feature type="compositionally biased region" description="Polar residues" evidence="2">
    <location>
        <begin position="604"/>
        <end position="613"/>
    </location>
</feature>
<feature type="coiled-coil region" evidence="1">
    <location>
        <begin position="957"/>
        <end position="1086"/>
    </location>
</feature>
<feature type="region of interest" description="Disordered" evidence="2">
    <location>
        <begin position="131"/>
        <end position="159"/>
    </location>
</feature>
<accession>A0A9K3PQC6</accession>
<feature type="compositionally biased region" description="Basic and acidic residues" evidence="2">
    <location>
        <begin position="132"/>
        <end position="141"/>
    </location>
</feature>